<gene>
    <name evidence="9" type="ORF">COX24_01925</name>
</gene>
<feature type="transmembrane region" description="Helical" evidence="7">
    <location>
        <begin position="12"/>
        <end position="34"/>
    </location>
</feature>
<evidence type="ECO:0000256" key="1">
    <source>
        <dbReference type="ARBA" id="ARBA00009179"/>
    </source>
</evidence>
<dbReference type="PANTHER" id="PTHR32060">
    <property type="entry name" value="TAIL-SPECIFIC PROTEASE"/>
    <property type="match status" value="1"/>
</dbReference>
<protein>
    <submittedName>
        <fullName evidence="9">Peptidase S41</fullName>
    </submittedName>
</protein>
<dbReference type="InterPro" id="IPR005151">
    <property type="entry name" value="Tail-specific_protease"/>
</dbReference>
<dbReference type="Pfam" id="PF03572">
    <property type="entry name" value="Peptidase_S41"/>
    <property type="match status" value="1"/>
</dbReference>
<evidence type="ECO:0000256" key="2">
    <source>
        <dbReference type="ARBA" id="ARBA00022670"/>
    </source>
</evidence>
<dbReference type="NCBIfam" id="TIGR00225">
    <property type="entry name" value="prc"/>
    <property type="match status" value="1"/>
</dbReference>
<feature type="compositionally biased region" description="Low complexity" evidence="6">
    <location>
        <begin position="60"/>
        <end position="76"/>
    </location>
</feature>
<dbReference type="Pfam" id="PF22694">
    <property type="entry name" value="CtpB_N-like"/>
    <property type="match status" value="1"/>
</dbReference>
<feature type="region of interest" description="Disordered" evidence="6">
    <location>
        <begin position="60"/>
        <end position="83"/>
    </location>
</feature>
<dbReference type="InterPro" id="IPR041489">
    <property type="entry name" value="PDZ_6"/>
</dbReference>
<dbReference type="SUPFAM" id="SSF52096">
    <property type="entry name" value="ClpP/crotonase"/>
    <property type="match status" value="1"/>
</dbReference>
<keyword evidence="7" id="KW-1133">Transmembrane helix</keyword>
<dbReference type="Gene3D" id="3.30.750.44">
    <property type="match status" value="1"/>
</dbReference>
<dbReference type="AlphaFoldDB" id="A0A2G9ZEZ3"/>
<dbReference type="PANTHER" id="PTHR32060:SF30">
    <property type="entry name" value="CARBOXY-TERMINAL PROCESSING PROTEASE CTPA"/>
    <property type="match status" value="1"/>
</dbReference>
<dbReference type="CDD" id="cd06782">
    <property type="entry name" value="cpPDZ_CPP-like"/>
    <property type="match status" value="1"/>
</dbReference>
<evidence type="ECO:0000256" key="6">
    <source>
        <dbReference type="SAM" id="MobiDB-lite"/>
    </source>
</evidence>
<keyword evidence="7" id="KW-0472">Membrane</keyword>
<sequence length="441" mass="48624">MLKDSMFKAKIIKTIGGLVIAICFGLIGFRFGFWQGQEDILKQPPPQITNAFPEAALLPEIPENNNNANPNEEANASGETAQQNGISITSNDFSIFWEAWRKLEQNYLKRSELDYQKMIYGAISGMVDSLDDPYTVFFTPKEATDFNEELSGHYEGVGMVVGIKDDKLKVVSPFKGTPAFMAGLLSGDEIVKVDETLTKDISIEEAVSLIKGEGGTQVKLLIQRDSFKEPKEFVLTRAVITIPTLEAEVLNDNIAYIKLYQFNRISSGEFAKEAFSILNNPKIKGIIFDLRDNPGGFLDEANRIASWFVKKGEVITWQDSGIKGKEEPYESTGPSSLAQYKTVVLINKGSASGSEILAGALRDQLQIKLIGETSFGKGSVQDQITLSNGSSLKVTIARWLTPNKISINEEGLTPDIEVKMDENTEGDIQLEKAVEILKGLM</sequence>
<evidence type="ECO:0000313" key="9">
    <source>
        <dbReference type="EMBL" id="PIP31734.1"/>
    </source>
</evidence>
<evidence type="ECO:0000256" key="7">
    <source>
        <dbReference type="SAM" id="Phobius"/>
    </source>
</evidence>
<dbReference type="SUPFAM" id="SSF50156">
    <property type="entry name" value="PDZ domain-like"/>
    <property type="match status" value="1"/>
</dbReference>
<dbReference type="InterPro" id="IPR001478">
    <property type="entry name" value="PDZ"/>
</dbReference>
<keyword evidence="4 5" id="KW-0720">Serine protease</keyword>
<dbReference type="Gene3D" id="3.90.226.10">
    <property type="entry name" value="2-enoyl-CoA Hydratase, Chain A, domain 1"/>
    <property type="match status" value="1"/>
</dbReference>
<dbReference type="InterPro" id="IPR036034">
    <property type="entry name" value="PDZ_sf"/>
</dbReference>
<dbReference type="GO" id="GO:0030288">
    <property type="term" value="C:outer membrane-bounded periplasmic space"/>
    <property type="evidence" value="ECO:0007669"/>
    <property type="project" value="TreeGrafter"/>
</dbReference>
<evidence type="ECO:0000256" key="4">
    <source>
        <dbReference type="ARBA" id="ARBA00022825"/>
    </source>
</evidence>
<dbReference type="Proteomes" id="UP000230447">
    <property type="component" value="Unassembled WGS sequence"/>
</dbReference>
<name>A0A2G9ZEZ3_9BACT</name>
<dbReference type="SMART" id="SM00228">
    <property type="entry name" value="PDZ"/>
    <property type="match status" value="1"/>
</dbReference>
<proteinExistence type="inferred from homology"/>
<keyword evidence="3 5" id="KW-0378">Hydrolase</keyword>
<dbReference type="EMBL" id="PCSB01000039">
    <property type="protein sequence ID" value="PIP31734.1"/>
    <property type="molecule type" value="Genomic_DNA"/>
</dbReference>
<dbReference type="Gene3D" id="2.30.42.10">
    <property type="match status" value="1"/>
</dbReference>
<organism evidence="9 10">
    <name type="scientific">bacterium (Candidatus Gribaldobacteria) CG23_combo_of_CG06-09_8_20_14_all_37_87_8</name>
    <dbReference type="NCBI Taxonomy" id="2014278"/>
    <lineage>
        <taxon>Bacteria</taxon>
        <taxon>Candidatus Gribaldobacteria</taxon>
    </lineage>
</organism>
<evidence type="ECO:0000259" key="8">
    <source>
        <dbReference type="PROSITE" id="PS50106"/>
    </source>
</evidence>
<keyword evidence="7" id="KW-0812">Transmembrane</keyword>
<dbReference type="InterPro" id="IPR055210">
    <property type="entry name" value="CtpA/B_N"/>
</dbReference>
<dbReference type="FunFam" id="2.30.42.10:FF:000063">
    <property type="entry name" value="Peptidase, S41 family"/>
    <property type="match status" value="1"/>
</dbReference>
<dbReference type="GO" id="GO:0004175">
    <property type="term" value="F:endopeptidase activity"/>
    <property type="evidence" value="ECO:0007669"/>
    <property type="project" value="TreeGrafter"/>
</dbReference>
<comment type="similarity">
    <text evidence="1 5">Belongs to the peptidase S41A family.</text>
</comment>
<dbReference type="SMART" id="SM00245">
    <property type="entry name" value="TSPc"/>
    <property type="match status" value="1"/>
</dbReference>
<keyword evidence="2 5" id="KW-0645">Protease</keyword>
<dbReference type="Pfam" id="PF17820">
    <property type="entry name" value="PDZ_6"/>
    <property type="match status" value="1"/>
</dbReference>
<comment type="caution">
    <text evidence="9">The sequence shown here is derived from an EMBL/GenBank/DDBJ whole genome shotgun (WGS) entry which is preliminary data.</text>
</comment>
<reference evidence="9 10" key="1">
    <citation type="submission" date="2017-09" db="EMBL/GenBank/DDBJ databases">
        <title>Depth-based differentiation of microbial function through sediment-hosted aquifers and enrichment of novel symbionts in the deep terrestrial subsurface.</title>
        <authorList>
            <person name="Probst A.J."/>
            <person name="Ladd B."/>
            <person name="Jarett J.K."/>
            <person name="Geller-Mcgrath D.E."/>
            <person name="Sieber C.M."/>
            <person name="Emerson J.B."/>
            <person name="Anantharaman K."/>
            <person name="Thomas B.C."/>
            <person name="Malmstrom R."/>
            <person name="Stieglmeier M."/>
            <person name="Klingl A."/>
            <person name="Woyke T."/>
            <person name="Ryan C.M."/>
            <person name="Banfield J.F."/>
        </authorList>
    </citation>
    <scope>NUCLEOTIDE SEQUENCE [LARGE SCALE GENOMIC DNA]</scope>
    <source>
        <strain evidence="9">CG23_combo_of_CG06-09_8_20_14_all_37_87_8</strain>
    </source>
</reference>
<evidence type="ECO:0000256" key="5">
    <source>
        <dbReference type="RuleBase" id="RU004404"/>
    </source>
</evidence>
<dbReference type="GO" id="GO:0006508">
    <property type="term" value="P:proteolysis"/>
    <property type="evidence" value="ECO:0007669"/>
    <property type="project" value="UniProtKB-KW"/>
</dbReference>
<dbReference type="PROSITE" id="PS50106">
    <property type="entry name" value="PDZ"/>
    <property type="match status" value="1"/>
</dbReference>
<evidence type="ECO:0000313" key="10">
    <source>
        <dbReference type="Proteomes" id="UP000230447"/>
    </source>
</evidence>
<dbReference type="CDD" id="cd07560">
    <property type="entry name" value="Peptidase_S41_CPP"/>
    <property type="match status" value="1"/>
</dbReference>
<evidence type="ECO:0000256" key="3">
    <source>
        <dbReference type="ARBA" id="ARBA00022801"/>
    </source>
</evidence>
<feature type="domain" description="PDZ" evidence="8">
    <location>
        <begin position="143"/>
        <end position="225"/>
    </location>
</feature>
<dbReference type="GO" id="GO:0007165">
    <property type="term" value="P:signal transduction"/>
    <property type="evidence" value="ECO:0007669"/>
    <property type="project" value="TreeGrafter"/>
</dbReference>
<dbReference type="GO" id="GO:0008236">
    <property type="term" value="F:serine-type peptidase activity"/>
    <property type="evidence" value="ECO:0007669"/>
    <property type="project" value="UniProtKB-KW"/>
</dbReference>
<dbReference type="InterPro" id="IPR029045">
    <property type="entry name" value="ClpP/crotonase-like_dom_sf"/>
</dbReference>
<dbReference type="InterPro" id="IPR004447">
    <property type="entry name" value="Peptidase_S41A"/>
</dbReference>
<accession>A0A2G9ZEZ3</accession>